<dbReference type="AlphaFoldDB" id="A0AA91Z8E7"/>
<dbReference type="InterPro" id="IPR050204">
    <property type="entry name" value="AraC_XylS_family_regulators"/>
</dbReference>
<keyword evidence="3" id="KW-0238">DNA-binding</keyword>
<comment type="subcellular location">
    <subcellularLocation>
        <location evidence="1">Cytoplasm</location>
    </subcellularLocation>
</comment>
<dbReference type="SMART" id="SM00342">
    <property type="entry name" value="HTH_ARAC"/>
    <property type="match status" value="1"/>
</dbReference>
<dbReference type="PANTHER" id="PTHR46796:SF12">
    <property type="entry name" value="HTH-TYPE DNA-BINDING TRANSCRIPTIONAL ACTIVATOR EUTR"/>
    <property type="match status" value="1"/>
</dbReference>
<dbReference type="PROSITE" id="PS00041">
    <property type="entry name" value="HTH_ARAC_FAMILY_1"/>
    <property type="match status" value="1"/>
</dbReference>
<evidence type="ECO:0000313" key="7">
    <source>
        <dbReference type="EMBL" id="PCD01176.1"/>
    </source>
</evidence>
<evidence type="ECO:0000256" key="2">
    <source>
        <dbReference type="ARBA" id="ARBA00023015"/>
    </source>
</evidence>
<dbReference type="PROSITE" id="PS01124">
    <property type="entry name" value="HTH_ARAC_FAMILY_2"/>
    <property type="match status" value="1"/>
</dbReference>
<keyword evidence="2" id="KW-0805">Transcription regulation</keyword>
<dbReference type="InterPro" id="IPR018062">
    <property type="entry name" value="HTH_AraC-typ_CS"/>
</dbReference>
<reference evidence="8 10" key="2">
    <citation type="submission" date="2018-10" db="EMBL/GenBank/DDBJ databases">
        <title>Complete genome sequence of Pseudomonas pelagia strain Kongs-67.</title>
        <authorList>
            <person name="Sinha R.K."/>
            <person name="Krishnan K."/>
        </authorList>
    </citation>
    <scope>NUCLEOTIDE SEQUENCE [LARGE SCALE GENOMIC DNA]</scope>
    <source>
        <strain evidence="8 10">Kongs-67</strain>
    </source>
</reference>
<evidence type="ECO:0000313" key="8">
    <source>
        <dbReference type="EMBL" id="QFY57082.1"/>
    </source>
</evidence>
<dbReference type="EMBL" id="NWMT01000023">
    <property type="protein sequence ID" value="PCD01176.1"/>
    <property type="molecule type" value="Genomic_DNA"/>
</dbReference>
<feature type="domain" description="HTH araC/xylS-type" evidence="6">
    <location>
        <begin position="221"/>
        <end position="321"/>
    </location>
</feature>
<evidence type="ECO:0000256" key="5">
    <source>
        <dbReference type="ARBA" id="ARBA00037345"/>
    </source>
</evidence>
<dbReference type="GO" id="GO:0005737">
    <property type="term" value="C:cytoplasm"/>
    <property type="evidence" value="ECO:0007669"/>
    <property type="project" value="UniProtKB-SubCell"/>
</dbReference>
<dbReference type="SUPFAM" id="SSF46689">
    <property type="entry name" value="Homeodomain-like"/>
    <property type="match status" value="2"/>
</dbReference>
<evidence type="ECO:0000256" key="3">
    <source>
        <dbReference type="ARBA" id="ARBA00023125"/>
    </source>
</evidence>
<dbReference type="Proteomes" id="UP000344571">
    <property type="component" value="Chromosome"/>
</dbReference>
<dbReference type="PANTHER" id="PTHR46796">
    <property type="entry name" value="HTH-TYPE TRANSCRIPTIONAL ACTIVATOR RHAS-RELATED"/>
    <property type="match status" value="1"/>
</dbReference>
<dbReference type="GO" id="GO:0009893">
    <property type="term" value="P:positive regulation of metabolic process"/>
    <property type="evidence" value="ECO:0007669"/>
    <property type="project" value="UniProtKB-ARBA"/>
</dbReference>
<dbReference type="Gene3D" id="1.10.10.60">
    <property type="entry name" value="Homeodomain-like"/>
    <property type="match status" value="1"/>
</dbReference>
<keyword evidence="10" id="KW-1185">Reference proteome</keyword>
<dbReference type="InterPro" id="IPR009057">
    <property type="entry name" value="Homeodomain-like_sf"/>
</dbReference>
<dbReference type="EMBL" id="CP033116">
    <property type="protein sequence ID" value="QFY57082.1"/>
    <property type="molecule type" value="Genomic_DNA"/>
</dbReference>
<evidence type="ECO:0000256" key="4">
    <source>
        <dbReference type="ARBA" id="ARBA00023163"/>
    </source>
</evidence>
<keyword evidence="4" id="KW-0804">Transcription</keyword>
<proteinExistence type="predicted"/>
<evidence type="ECO:0000313" key="9">
    <source>
        <dbReference type="Proteomes" id="UP000243750"/>
    </source>
</evidence>
<dbReference type="Pfam" id="PF12833">
    <property type="entry name" value="HTH_18"/>
    <property type="match status" value="1"/>
</dbReference>
<gene>
    <name evidence="7" type="ORF">CO192_01690</name>
    <name evidence="8" type="ORF">EAO82_12345</name>
</gene>
<dbReference type="InterPro" id="IPR018060">
    <property type="entry name" value="HTH_AraC"/>
</dbReference>
<name>A0AA91Z8E7_9GAMM</name>
<accession>A0AA91Z8E7</accession>
<sequence>MLWAQPDAPQDRSRPQAALDKCIAESRDADQHAGNLSNWLQEYDQLGEGEFYGRVEELTFDRLQVFSEHTSKALRQQCNVWPNAIWLGIPVDEQGCRINGLPVSDTTIMCRPGNRDFELVTPETFDILGIVVDRDLLHRAADIQGVALPESRLEQSRLTLPADTLADLRFVLKRLIGSAMPLAAKKHSQDLVMMALLQVLQGEGPAPERIPSYAHRKAVVDRIKGYMAAHGDAPVTMTELCELAHVSRRTLQYSFETILGISPLRFLRVTRLNQARRALAEAGSGRTVTEISAEFGFWHAGQFAKDYKQLFAESPSETLRRSQRLN</sequence>
<protein>
    <submittedName>
        <fullName evidence="7">AraC family transcriptional regulator</fullName>
    </submittedName>
    <submittedName>
        <fullName evidence="8">Helix-turn-helix domain-containing protein</fullName>
    </submittedName>
</protein>
<dbReference type="GO" id="GO:0003700">
    <property type="term" value="F:DNA-binding transcription factor activity"/>
    <property type="evidence" value="ECO:0007669"/>
    <property type="project" value="InterPro"/>
</dbReference>
<organism evidence="7 9">
    <name type="scientific">Halopseudomonas pelagia</name>
    <dbReference type="NCBI Taxonomy" id="553151"/>
    <lineage>
        <taxon>Bacteria</taxon>
        <taxon>Pseudomonadati</taxon>
        <taxon>Pseudomonadota</taxon>
        <taxon>Gammaproteobacteria</taxon>
        <taxon>Pseudomonadales</taxon>
        <taxon>Pseudomonadaceae</taxon>
        <taxon>Halopseudomonas</taxon>
    </lineage>
</organism>
<reference evidence="7 9" key="1">
    <citation type="submission" date="2017-09" db="EMBL/GenBank/DDBJ databases">
        <title>Bacterial and phytoplankton interrelationship in Kongsfjorden, an Arctic fjord.</title>
        <authorList>
            <person name="Sinha R."/>
            <person name="Krishnan K."/>
        </authorList>
    </citation>
    <scope>NUCLEOTIDE SEQUENCE [LARGE SCALE GENOMIC DNA]</scope>
    <source>
        <strain evidence="7 9">58</strain>
    </source>
</reference>
<dbReference type="GO" id="GO:0043565">
    <property type="term" value="F:sequence-specific DNA binding"/>
    <property type="evidence" value="ECO:0007669"/>
    <property type="project" value="InterPro"/>
</dbReference>
<evidence type="ECO:0000313" key="10">
    <source>
        <dbReference type="Proteomes" id="UP000344571"/>
    </source>
</evidence>
<dbReference type="RefSeq" id="WP_096344904.1">
    <property type="nucleotide sequence ID" value="NZ_CP033116.1"/>
</dbReference>
<comment type="function">
    <text evidence="5">Regulatory protein of the TOL plasmid xyl operons. XylS activates the xylXYZLTEGFJQKIH operon required for the degradation of toluene, m-xylene and p-xylene.</text>
</comment>
<evidence type="ECO:0000256" key="1">
    <source>
        <dbReference type="ARBA" id="ARBA00004496"/>
    </source>
</evidence>
<dbReference type="Proteomes" id="UP000243750">
    <property type="component" value="Unassembled WGS sequence"/>
</dbReference>
<evidence type="ECO:0000259" key="6">
    <source>
        <dbReference type="PROSITE" id="PS01124"/>
    </source>
</evidence>